<dbReference type="SUPFAM" id="SSF51197">
    <property type="entry name" value="Clavaminate synthase-like"/>
    <property type="match status" value="1"/>
</dbReference>
<dbReference type="Proteomes" id="UP000260943">
    <property type="component" value="Unassembled WGS sequence"/>
</dbReference>
<reference evidence="1 2" key="1">
    <citation type="submission" date="2018-08" db="EMBL/GenBank/DDBJ databases">
        <title>A genome reference for cultivated species of the human gut microbiota.</title>
        <authorList>
            <person name="Zou Y."/>
            <person name="Xue W."/>
            <person name="Luo G."/>
        </authorList>
    </citation>
    <scope>NUCLEOTIDE SEQUENCE [LARGE SCALE GENOMIC DNA]</scope>
    <source>
        <strain evidence="1 2">TF08-14</strain>
    </source>
</reference>
<dbReference type="Pfam" id="PF04074">
    <property type="entry name" value="DUF386"/>
    <property type="match status" value="1"/>
</dbReference>
<organism evidence="1 2">
    <name type="scientific">Collinsella tanakaei</name>
    <dbReference type="NCBI Taxonomy" id="626935"/>
    <lineage>
        <taxon>Bacteria</taxon>
        <taxon>Bacillati</taxon>
        <taxon>Actinomycetota</taxon>
        <taxon>Coriobacteriia</taxon>
        <taxon>Coriobacteriales</taxon>
        <taxon>Coriobacteriaceae</taxon>
        <taxon>Collinsella</taxon>
    </lineage>
</organism>
<dbReference type="NCBIfam" id="TIGR00022">
    <property type="entry name" value="YhcH/YjgK/YiaL family protein"/>
    <property type="match status" value="1"/>
</dbReference>
<comment type="caution">
    <text evidence="1">The sequence shown here is derived from an EMBL/GenBank/DDBJ whole genome shotgun (WGS) entry which is preliminary data.</text>
</comment>
<name>A0A3E4QVI0_9ACTN</name>
<evidence type="ECO:0000313" key="1">
    <source>
        <dbReference type="EMBL" id="RGL11182.1"/>
    </source>
</evidence>
<dbReference type="PANTHER" id="PTHR34986:SF1">
    <property type="entry name" value="PROTEIN YIAL"/>
    <property type="match status" value="1"/>
</dbReference>
<evidence type="ECO:0000313" key="2">
    <source>
        <dbReference type="Proteomes" id="UP000260943"/>
    </source>
</evidence>
<proteinExistence type="predicted"/>
<dbReference type="InterPro" id="IPR004375">
    <property type="entry name" value="NanQ/TabA/YiaL"/>
</dbReference>
<dbReference type="Gene3D" id="2.60.120.370">
    <property type="entry name" value="YhcH/YjgK/YiaL"/>
    <property type="match status" value="1"/>
</dbReference>
<dbReference type="EMBL" id="QSRJ01000003">
    <property type="protein sequence ID" value="RGL11182.1"/>
    <property type="molecule type" value="Genomic_DNA"/>
</dbReference>
<dbReference type="RefSeq" id="WP_117679192.1">
    <property type="nucleotide sequence ID" value="NZ_CAJJKC010000007.1"/>
</dbReference>
<sequence>MIYDGLGAIGLYRGLSRGLDVLIDWLEQNDPAELPLGKTQIDGERVYANVMNAKTRTFEDARFETHRKYMDVQIDLEGAECFKTTPGETVPAGEFDVEGDKGYCHEAPGNDDLLDGTLEGGRFAVFMIGEPHMPNLVVPGQEVGPIKKICFKVVGDQYWDEV</sequence>
<gene>
    <name evidence="1" type="ORF">DXC81_03445</name>
</gene>
<accession>A0A3E4QVI0</accession>
<dbReference type="PANTHER" id="PTHR34986">
    <property type="entry name" value="EVOLVED BETA-GALACTOSIDASE SUBUNIT BETA"/>
    <property type="match status" value="1"/>
</dbReference>
<dbReference type="InterPro" id="IPR037012">
    <property type="entry name" value="NanQ/TabA/YiaL_sf"/>
</dbReference>
<protein>
    <submittedName>
        <fullName evidence="1">DUF386 domain-containing protein</fullName>
    </submittedName>
</protein>
<dbReference type="AlphaFoldDB" id="A0A3E4QVI0"/>
<dbReference type="GO" id="GO:0005829">
    <property type="term" value="C:cytosol"/>
    <property type="evidence" value="ECO:0007669"/>
    <property type="project" value="TreeGrafter"/>
</dbReference>